<organism evidence="1">
    <name type="scientific">Ostreococcus tauri</name>
    <name type="common">Marine green alga</name>
    <dbReference type="NCBI Taxonomy" id="70448"/>
    <lineage>
        <taxon>Eukaryota</taxon>
        <taxon>Viridiplantae</taxon>
        <taxon>Chlorophyta</taxon>
        <taxon>Mamiellophyceae</taxon>
        <taxon>Mamiellales</taxon>
        <taxon>Bathycoccaceae</taxon>
        <taxon>Ostreococcus</taxon>
    </lineage>
</organism>
<proteinExistence type="predicted"/>
<protein>
    <submittedName>
        <fullName evidence="1">Uncharacterized protein</fullName>
    </submittedName>
</protein>
<dbReference type="AlphaFoldDB" id="A0A1Y5IAJ6"/>
<name>A0A1Y5IAJ6_OSTTA</name>
<evidence type="ECO:0000313" key="1">
    <source>
        <dbReference type="EMBL" id="OUS45244.1"/>
    </source>
</evidence>
<gene>
    <name evidence="1" type="ORF">BE221DRAFT_77750</name>
</gene>
<feature type="non-terminal residue" evidence="1">
    <location>
        <position position="1"/>
    </location>
</feature>
<sequence length="49" mass="5544">LTAHTDQGQFSFTLASHDTQHYSGGETIFPARECVVRPSSRWGADHVWR</sequence>
<dbReference type="Proteomes" id="UP000195557">
    <property type="component" value="Unassembled WGS sequence"/>
</dbReference>
<accession>A0A1Y5IAJ6</accession>
<reference evidence="1" key="1">
    <citation type="submission" date="2017-04" db="EMBL/GenBank/DDBJ databases">
        <title>Population genomics of picophytoplankton unveils novel chromosome hypervariability.</title>
        <authorList>
            <consortium name="DOE Joint Genome Institute"/>
            <person name="Blanc-Mathieu R."/>
            <person name="Krasovec M."/>
            <person name="Hebrard M."/>
            <person name="Yau S."/>
            <person name="Desgranges E."/>
            <person name="Martin J."/>
            <person name="Schackwitz W."/>
            <person name="Kuo A."/>
            <person name="Salin G."/>
            <person name="Donnadieu C."/>
            <person name="Desdevises Y."/>
            <person name="Sanchez-Ferandin S."/>
            <person name="Moreau H."/>
            <person name="Rivals E."/>
            <person name="Grigoriev I.V."/>
            <person name="Grimsley N."/>
            <person name="Eyre-Walker A."/>
            <person name="Piganeau G."/>
        </authorList>
    </citation>
    <scope>NUCLEOTIDE SEQUENCE [LARGE SCALE GENOMIC DNA]</scope>
    <source>
        <strain evidence="1">RCC 1115</strain>
    </source>
</reference>
<dbReference type="EMBL" id="KZ155791">
    <property type="protein sequence ID" value="OUS45244.1"/>
    <property type="molecule type" value="Genomic_DNA"/>
</dbReference>